<comment type="caution">
    <text evidence="2">The sequence shown here is derived from an EMBL/GenBank/DDBJ whole genome shotgun (WGS) entry which is preliminary data.</text>
</comment>
<feature type="domain" description="GIY-YIG catalytic" evidence="1">
    <location>
        <begin position="40"/>
        <end position="139"/>
    </location>
</feature>
<organism evidence="2 3">
    <name type="scientific">Pedobacter yonginense</name>
    <dbReference type="NCBI Taxonomy" id="651869"/>
    <lineage>
        <taxon>Bacteria</taxon>
        <taxon>Pseudomonadati</taxon>
        <taxon>Bacteroidota</taxon>
        <taxon>Sphingobacteriia</taxon>
        <taxon>Sphingobacteriales</taxon>
        <taxon>Sphingobacteriaceae</taxon>
        <taxon>Pedobacter</taxon>
    </lineage>
</organism>
<evidence type="ECO:0000313" key="2">
    <source>
        <dbReference type="EMBL" id="PWS25929.1"/>
    </source>
</evidence>
<dbReference type="OrthoDB" id="9809039at2"/>
<keyword evidence="3" id="KW-1185">Reference proteome</keyword>
<dbReference type="Proteomes" id="UP000245379">
    <property type="component" value="Unassembled WGS sequence"/>
</dbReference>
<dbReference type="Pfam" id="PF20815">
    <property type="entry name" value="GIY_YIG_2"/>
    <property type="match status" value="1"/>
</dbReference>
<gene>
    <name evidence="2" type="ORF">DHW03_19035</name>
</gene>
<proteinExistence type="predicted"/>
<protein>
    <recommendedName>
        <fullName evidence="1">GIY-YIG catalytic domain-containing protein</fullName>
    </recommendedName>
</protein>
<dbReference type="EMBL" id="QGNZ01000006">
    <property type="protein sequence ID" value="PWS25929.1"/>
    <property type="molecule type" value="Genomic_DNA"/>
</dbReference>
<evidence type="ECO:0000259" key="1">
    <source>
        <dbReference type="Pfam" id="PF20815"/>
    </source>
</evidence>
<evidence type="ECO:0000313" key="3">
    <source>
        <dbReference type="Proteomes" id="UP000245379"/>
    </source>
</evidence>
<sequence length="153" mass="17862">MIIKENEIQYLEMLMDKLMHSSNFKQAILTRQWANTIPSKAGVYTFKQDDKIVYVGETGNLRGRMKDLLDSRHHTIRRTIGTMHYSSIDGFVKATNKIKFPAHIELLINEHISNKLQFAYLEVSLGRKELEEMIEVLIEKDIRLNKRGKRKSA</sequence>
<dbReference type="InterPro" id="IPR049311">
    <property type="entry name" value="GIY_YIG_cat"/>
</dbReference>
<reference evidence="2 3" key="1">
    <citation type="submission" date="2018-05" db="EMBL/GenBank/DDBJ databases">
        <title>Pedobacter paludis sp. nov., isolated from wetland soil.</title>
        <authorList>
            <person name="Zhang Y."/>
            <person name="Wang G."/>
        </authorList>
    </citation>
    <scope>NUCLEOTIDE SEQUENCE [LARGE SCALE GENOMIC DNA]</scope>
    <source>
        <strain evidence="2 3">KCTC22721</strain>
    </source>
</reference>
<dbReference type="Gene3D" id="3.40.1440.10">
    <property type="entry name" value="GIY-YIG endonuclease"/>
    <property type="match status" value="1"/>
</dbReference>
<name>A0A317EIJ8_9SPHI</name>
<dbReference type="InterPro" id="IPR035901">
    <property type="entry name" value="GIY-YIG_endonuc_sf"/>
</dbReference>
<dbReference type="SUPFAM" id="SSF82771">
    <property type="entry name" value="GIY-YIG endonuclease"/>
    <property type="match status" value="1"/>
</dbReference>
<accession>A0A317EIJ8</accession>
<dbReference type="AlphaFoldDB" id="A0A317EIJ8"/>
<dbReference type="RefSeq" id="WP_109927450.1">
    <property type="nucleotide sequence ID" value="NZ_QGNZ01000006.1"/>
</dbReference>